<protein>
    <submittedName>
        <fullName evidence="2">Uncharacterized protein</fullName>
    </submittedName>
</protein>
<evidence type="ECO:0000256" key="1">
    <source>
        <dbReference type="SAM" id="MobiDB-lite"/>
    </source>
</evidence>
<dbReference type="EMBL" id="JARKIB010000321">
    <property type="protein sequence ID" value="KAJ7714644.1"/>
    <property type="molecule type" value="Genomic_DNA"/>
</dbReference>
<proteinExistence type="predicted"/>
<name>A0AAD7H8W0_9AGAR</name>
<keyword evidence="3" id="KW-1185">Reference proteome</keyword>
<feature type="compositionally biased region" description="Basic and acidic residues" evidence="1">
    <location>
        <begin position="131"/>
        <end position="141"/>
    </location>
</feature>
<feature type="region of interest" description="Disordered" evidence="1">
    <location>
        <begin position="130"/>
        <end position="223"/>
    </location>
</feature>
<comment type="caution">
    <text evidence="2">The sequence shown here is derived from an EMBL/GenBank/DDBJ whole genome shotgun (WGS) entry which is preliminary data.</text>
</comment>
<organism evidence="2 3">
    <name type="scientific">Mycena metata</name>
    <dbReference type="NCBI Taxonomy" id="1033252"/>
    <lineage>
        <taxon>Eukaryota</taxon>
        <taxon>Fungi</taxon>
        <taxon>Dikarya</taxon>
        <taxon>Basidiomycota</taxon>
        <taxon>Agaricomycotina</taxon>
        <taxon>Agaricomycetes</taxon>
        <taxon>Agaricomycetidae</taxon>
        <taxon>Agaricales</taxon>
        <taxon>Marasmiineae</taxon>
        <taxon>Mycenaceae</taxon>
        <taxon>Mycena</taxon>
    </lineage>
</organism>
<dbReference type="Proteomes" id="UP001215598">
    <property type="component" value="Unassembled WGS sequence"/>
</dbReference>
<gene>
    <name evidence="2" type="ORF">B0H16DRAFT_520799</name>
</gene>
<dbReference type="AlphaFoldDB" id="A0AAD7H8W0"/>
<evidence type="ECO:0000313" key="2">
    <source>
        <dbReference type="EMBL" id="KAJ7714644.1"/>
    </source>
</evidence>
<evidence type="ECO:0000313" key="3">
    <source>
        <dbReference type="Proteomes" id="UP001215598"/>
    </source>
</evidence>
<accession>A0AAD7H8W0</accession>
<sequence>MNQTVRRNVPVGAREKCPMHPTRLHLRLLPYPDGHGVNQPHHLSLLRLLLELTIHLLDLSPSVKPLLALAMSSTMTRIVLPVQCPVPAYASPATTMAVGKISLHHPLQPLLSLPGTSRQSSPRHHVAAAEIDNHLGQDRMQSRCRSRRINKAADPGPHETSGRSSNPRSQSRARRGSACSASNCMQRTRTPNRKSLPPQPAVASTANICMRTTSTRGSRAATS</sequence>
<reference evidence="2" key="1">
    <citation type="submission" date="2023-03" db="EMBL/GenBank/DDBJ databases">
        <title>Massive genome expansion in bonnet fungi (Mycena s.s.) driven by repeated elements and novel gene families across ecological guilds.</title>
        <authorList>
            <consortium name="Lawrence Berkeley National Laboratory"/>
            <person name="Harder C.B."/>
            <person name="Miyauchi S."/>
            <person name="Viragh M."/>
            <person name="Kuo A."/>
            <person name="Thoen E."/>
            <person name="Andreopoulos B."/>
            <person name="Lu D."/>
            <person name="Skrede I."/>
            <person name="Drula E."/>
            <person name="Henrissat B."/>
            <person name="Morin E."/>
            <person name="Kohler A."/>
            <person name="Barry K."/>
            <person name="LaButti K."/>
            <person name="Morin E."/>
            <person name="Salamov A."/>
            <person name="Lipzen A."/>
            <person name="Mereny Z."/>
            <person name="Hegedus B."/>
            <person name="Baldrian P."/>
            <person name="Stursova M."/>
            <person name="Weitz H."/>
            <person name="Taylor A."/>
            <person name="Grigoriev I.V."/>
            <person name="Nagy L.G."/>
            <person name="Martin F."/>
            <person name="Kauserud H."/>
        </authorList>
    </citation>
    <scope>NUCLEOTIDE SEQUENCE</scope>
    <source>
        <strain evidence="2">CBHHK182m</strain>
    </source>
</reference>
<feature type="compositionally biased region" description="Low complexity" evidence="1">
    <location>
        <begin position="211"/>
        <end position="223"/>
    </location>
</feature>